<feature type="transmembrane region" description="Helical" evidence="2">
    <location>
        <begin position="43"/>
        <end position="67"/>
    </location>
</feature>
<dbReference type="GeneID" id="8863209"/>
<dbReference type="RefSeq" id="XP_002682822.1">
    <property type="nucleotide sequence ID" value="XM_002682776.1"/>
</dbReference>
<keyword evidence="2" id="KW-0812">Transmembrane</keyword>
<feature type="transmembrane region" description="Helical" evidence="2">
    <location>
        <begin position="74"/>
        <end position="97"/>
    </location>
</feature>
<dbReference type="OrthoDB" id="10314881at2759"/>
<gene>
    <name evidence="4" type="ORF">NAEGRDRAFT_61789</name>
</gene>
<name>D2UZ27_NAEGR</name>
<dbReference type="KEGG" id="ngr:NAEGRDRAFT_61789"/>
<accession>D2UZ27</accession>
<dbReference type="InParanoid" id="D2UZ27"/>
<dbReference type="VEuPathDB" id="AmoebaDB:NAEGRDRAFT_61789"/>
<feature type="transmembrane region" description="Helical" evidence="2">
    <location>
        <begin position="109"/>
        <end position="131"/>
    </location>
</feature>
<reference evidence="4 5" key="1">
    <citation type="journal article" date="2010" name="Cell">
        <title>The genome of Naegleria gruberi illuminates early eukaryotic versatility.</title>
        <authorList>
            <person name="Fritz-Laylin L.K."/>
            <person name="Prochnik S.E."/>
            <person name="Ginger M.L."/>
            <person name="Dacks J.B."/>
            <person name="Carpenter M.L."/>
            <person name="Field M.C."/>
            <person name="Kuo A."/>
            <person name="Paredez A."/>
            <person name="Chapman J."/>
            <person name="Pham J."/>
            <person name="Shu S."/>
            <person name="Neupane R."/>
            <person name="Cipriano M."/>
            <person name="Mancuso J."/>
            <person name="Tu H."/>
            <person name="Salamov A."/>
            <person name="Lindquist E."/>
            <person name="Shapiro H."/>
            <person name="Lucas S."/>
            <person name="Grigoriev I.V."/>
            <person name="Cande W.Z."/>
            <person name="Fulton C."/>
            <person name="Rokhsar D.S."/>
            <person name="Dawson S.C."/>
        </authorList>
    </citation>
    <scope>NUCLEOTIDE SEQUENCE [LARGE SCALE GENOMIC DNA]</scope>
    <source>
        <strain evidence="4 5">NEG-M</strain>
    </source>
</reference>
<dbReference type="AlphaFoldDB" id="D2UZ27"/>
<sequence length="173" mass="18528">MICIMIVLNSVLLLTRIQSVPFIFKGTFCASTSSASDDVCSNGTFWLHMCPFFIVAVLTLLALIIGLCQKVVGIILDIIAALLHIGVIVYYILFIIKGDTYKTVMDANIVLQIVPPISLCLATVACIVCMFDCCRHVYATKFGGGKGGSGDSSADYVPLQGSKSIDSDSDDSD</sequence>
<keyword evidence="3" id="KW-0732">Signal</keyword>
<dbReference type="OMA" id="MCPFFIV"/>
<organism evidence="5">
    <name type="scientific">Naegleria gruberi</name>
    <name type="common">Amoeba</name>
    <dbReference type="NCBI Taxonomy" id="5762"/>
    <lineage>
        <taxon>Eukaryota</taxon>
        <taxon>Discoba</taxon>
        <taxon>Heterolobosea</taxon>
        <taxon>Tetramitia</taxon>
        <taxon>Eutetramitia</taxon>
        <taxon>Vahlkampfiidae</taxon>
        <taxon>Naegleria</taxon>
    </lineage>
</organism>
<dbReference type="Proteomes" id="UP000006671">
    <property type="component" value="Unassembled WGS sequence"/>
</dbReference>
<keyword evidence="2" id="KW-0472">Membrane</keyword>
<feature type="region of interest" description="Disordered" evidence="1">
    <location>
        <begin position="146"/>
        <end position="173"/>
    </location>
</feature>
<keyword evidence="5" id="KW-1185">Reference proteome</keyword>
<evidence type="ECO:0000313" key="5">
    <source>
        <dbReference type="Proteomes" id="UP000006671"/>
    </source>
</evidence>
<protein>
    <submittedName>
        <fullName evidence="4">Predicted protein</fullName>
    </submittedName>
</protein>
<keyword evidence="2" id="KW-1133">Transmembrane helix</keyword>
<evidence type="ECO:0000256" key="3">
    <source>
        <dbReference type="SAM" id="SignalP"/>
    </source>
</evidence>
<feature type="chain" id="PRO_5003038355" evidence="3">
    <location>
        <begin position="20"/>
        <end position="173"/>
    </location>
</feature>
<dbReference type="EMBL" id="GG738846">
    <property type="protein sequence ID" value="EFC50078.1"/>
    <property type="molecule type" value="Genomic_DNA"/>
</dbReference>
<proteinExistence type="predicted"/>
<feature type="signal peptide" evidence="3">
    <location>
        <begin position="1"/>
        <end position="19"/>
    </location>
</feature>
<evidence type="ECO:0000256" key="2">
    <source>
        <dbReference type="SAM" id="Phobius"/>
    </source>
</evidence>
<evidence type="ECO:0000313" key="4">
    <source>
        <dbReference type="EMBL" id="EFC50078.1"/>
    </source>
</evidence>
<evidence type="ECO:0000256" key="1">
    <source>
        <dbReference type="SAM" id="MobiDB-lite"/>
    </source>
</evidence>